<accession>A0A923LFT7</accession>
<evidence type="ECO:0000256" key="5">
    <source>
        <dbReference type="ARBA" id="ARBA00022989"/>
    </source>
</evidence>
<keyword evidence="9" id="KW-0012">Acyltransferase</keyword>
<reference evidence="9" key="1">
    <citation type="submission" date="2020-08" db="EMBL/GenBank/DDBJ databases">
        <title>Genome public.</title>
        <authorList>
            <person name="Liu C."/>
            <person name="Sun Q."/>
        </authorList>
    </citation>
    <scope>NUCLEOTIDE SEQUENCE</scope>
    <source>
        <strain evidence="9">NSJ-55</strain>
    </source>
</reference>
<dbReference type="RefSeq" id="WP_186874215.1">
    <property type="nucleotide sequence ID" value="NZ_JACOPF010000001.1"/>
</dbReference>
<evidence type="ECO:0000259" key="8">
    <source>
        <dbReference type="Pfam" id="PF01757"/>
    </source>
</evidence>
<keyword evidence="4 7" id="KW-0812">Transmembrane</keyword>
<comment type="subcellular location">
    <subcellularLocation>
        <location evidence="1">Cell membrane</location>
        <topology evidence="1">Multi-pass membrane protein</topology>
    </subcellularLocation>
</comment>
<dbReference type="PANTHER" id="PTHR40074">
    <property type="entry name" value="O-ACETYLTRANSFERASE WECH"/>
    <property type="match status" value="1"/>
</dbReference>
<evidence type="ECO:0000313" key="9">
    <source>
        <dbReference type="EMBL" id="MBC5687530.1"/>
    </source>
</evidence>
<name>A0A923LFT7_9FIRM</name>
<feature type="transmembrane region" description="Helical" evidence="7">
    <location>
        <begin position="12"/>
        <end position="31"/>
    </location>
</feature>
<dbReference type="InterPro" id="IPR002656">
    <property type="entry name" value="Acyl_transf_3_dom"/>
</dbReference>
<evidence type="ECO:0000256" key="2">
    <source>
        <dbReference type="ARBA" id="ARBA00007400"/>
    </source>
</evidence>
<evidence type="ECO:0000256" key="6">
    <source>
        <dbReference type="ARBA" id="ARBA00023136"/>
    </source>
</evidence>
<keyword evidence="6 7" id="KW-0472">Membrane</keyword>
<dbReference type="Proteomes" id="UP000652477">
    <property type="component" value="Unassembled WGS sequence"/>
</dbReference>
<evidence type="ECO:0000256" key="4">
    <source>
        <dbReference type="ARBA" id="ARBA00022692"/>
    </source>
</evidence>
<evidence type="ECO:0000256" key="1">
    <source>
        <dbReference type="ARBA" id="ARBA00004651"/>
    </source>
</evidence>
<dbReference type="GO" id="GO:0009246">
    <property type="term" value="P:enterobacterial common antigen biosynthetic process"/>
    <property type="evidence" value="ECO:0007669"/>
    <property type="project" value="TreeGrafter"/>
</dbReference>
<evidence type="ECO:0000256" key="7">
    <source>
        <dbReference type="SAM" id="Phobius"/>
    </source>
</evidence>
<feature type="transmembrane region" description="Helical" evidence="7">
    <location>
        <begin position="184"/>
        <end position="207"/>
    </location>
</feature>
<feature type="transmembrane region" description="Helical" evidence="7">
    <location>
        <begin position="43"/>
        <end position="67"/>
    </location>
</feature>
<feature type="transmembrane region" description="Helical" evidence="7">
    <location>
        <begin position="159"/>
        <end position="178"/>
    </location>
</feature>
<feature type="transmembrane region" description="Helical" evidence="7">
    <location>
        <begin position="322"/>
        <end position="349"/>
    </location>
</feature>
<keyword evidence="5 7" id="KW-1133">Transmembrane helix</keyword>
<dbReference type="PANTHER" id="PTHR40074:SF2">
    <property type="entry name" value="O-ACETYLTRANSFERASE WECH"/>
    <property type="match status" value="1"/>
</dbReference>
<protein>
    <submittedName>
        <fullName evidence="9">Acyltransferase family protein</fullName>
    </submittedName>
</protein>
<dbReference type="AlphaFoldDB" id="A0A923LFT7"/>
<keyword evidence="3" id="KW-1003">Cell membrane</keyword>
<keyword evidence="9" id="KW-0808">Transferase</keyword>
<dbReference type="Pfam" id="PF01757">
    <property type="entry name" value="Acyl_transf_3"/>
    <property type="match status" value="1"/>
</dbReference>
<feature type="transmembrane region" description="Helical" evidence="7">
    <location>
        <begin position="128"/>
        <end position="147"/>
    </location>
</feature>
<sequence>MERKHIKYFDYLRSLGVFLVVYLHVASPIISGDIYVNSIVRSILIVLSTIGYTAVPLFFMMSGYLILTDSKTEKVTVLLKHRIVHLIVPLIFWSCLVTLWVMWKNDDMLLCSFIKYMLSVFSTPIMQHLWYVYTLIAIYLLSPILYVAINNLNGQGKKYLFVLIIFIFLQSMVSAIVPDDIKDIIAVAPLAELRFLKGHLCTFILGYFLGSMKRHIPNLILISVGFIDLLLISSSTIFITLEDSYTGKIQDQSAGFAVLLAACIFLFFKQNLDSVESKVNIVPFVQMSFGIYLMHNLLNRIFSYIGWEVEGIISVGVKMGGIILICCIILKTLATCKITCFLATGVSFLKANETFNWRYTINKFLKV</sequence>
<feature type="transmembrane region" description="Helical" evidence="7">
    <location>
        <begin position="219"/>
        <end position="241"/>
    </location>
</feature>
<organism evidence="9 10">
    <name type="scientific">Mediterraneibacter hominis</name>
    <dbReference type="NCBI Taxonomy" id="2763054"/>
    <lineage>
        <taxon>Bacteria</taxon>
        <taxon>Bacillati</taxon>
        <taxon>Bacillota</taxon>
        <taxon>Clostridia</taxon>
        <taxon>Lachnospirales</taxon>
        <taxon>Lachnospiraceae</taxon>
        <taxon>Mediterraneibacter</taxon>
    </lineage>
</organism>
<dbReference type="EMBL" id="JACOPF010000001">
    <property type="protein sequence ID" value="MBC5687530.1"/>
    <property type="molecule type" value="Genomic_DNA"/>
</dbReference>
<comment type="similarity">
    <text evidence="2">Belongs to the acyltransferase 3 family.</text>
</comment>
<feature type="transmembrane region" description="Helical" evidence="7">
    <location>
        <begin position="83"/>
        <end position="103"/>
    </location>
</feature>
<dbReference type="GO" id="GO:0016413">
    <property type="term" value="F:O-acetyltransferase activity"/>
    <property type="evidence" value="ECO:0007669"/>
    <property type="project" value="TreeGrafter"/>
</dbReference>
<feature type="transmembrane region" description="Helical" evidence="7">
    <location>
        <begin position="281"/>
        <end position="302"/>
    </location>
</feature>
<gene>
    <name evidence="9" type="ORF">H8S37_01090</name>
</gene>
<feature type="transmembrane region" description="Helical" evidence="7">
    <location>
        <begin position="253"/>
        <end position="269"/>
    </location>
</feature>
<evidence type="ECO:0000256" key="3">
    <source>
        <dbReference type="ARBA" id="ARBA00022475"/>
    </source>
</evidence>
<feature type="domain" description="Acyltransferase 3" evidence="8">
    <location>
        <begin position="7"/>
        <end position="329"/>
    </location>
</feature>
<comment type="caution">
    <text evidence="9">The sequence shown here is derived from an EMBL/GenBank/DDBJ whole genome shotgun (WGS) entry which is preliminary data.</text>
</comment>
<proteinExistence type="inferred from homology"/>
<dbReference type="GO" id="GO:0005886">
    <property type="term" value="C:plasma membrane"/>
    <property type="evidence" value="ECO:0007669"/>
    <property type="project" value="UniProtKB-SubCell"/>
</dbReference>
<evidence type="ECO:0000313" key="10">
    <source>
        <dbReference type="Proteomes" id="UP000652477"/>
    </source>
</evidence>
<keyword evidence="10" id="KW-1185">Reference proteome</keyword>